<organism evidence="5 6">
    <name type="scientific">Nocardiopsis algeriensis</name>
    <dbReference type="NCBI Taxonomy" id="1478215"/>
    <lineage>
        <taxon>Bacteria</taxon>
        <taxon>Bacillati</taxon>
        <taxon>Actinomycetota</taxon>
        <taxon>Actinomycetes</taxon>
        <taxon>Streptosporangiales</taxon>
        <taxon>Nocardiopsidaceae</taxon>
        <taxon>Nocardiopsis</taxon>
    </lineage>
</organism>
<keyword evidence="6" id="KW-1185">Reference proteome</keyword>
<dbReference type="Proteomes" id="UP000536604">
    <property type="component" value="Unassembled WGS sequence"/>
</dbReference>
<evidence type="ECO:0000256" key="1">
    <source>
        <dbReference type="PIRSR" id="PIRSR637460-1"/>
    </source>
</evidence>
<dbReference type="CDD" id="cd01823">
    <property type="entry name" value="SEST_like"/>
    <property type="match status" value="1"/>
</dbReference>
<gene>
    <name evidence="5" type="ORF">FHS13_002869</name>
</gene>
<proteinExistence type="predicted"/>
<comment type="caution">
    <text evidence="5">The sequence shown here is derived from an EMBL/GenBank/DDBJ whole genome shotgun (WGS) entry which is preliminary data.</text>
</comment>
<evidence type="ECO:0000313" key="6">
    <source>
        <dbReference type="Proteomes" id="UP000536604"/>
    </source>
</evidence>
<evidence type="ECO:0000256" key="2">
    <source>
        <dbReference type="PIRSR" id="PIRSR637460-2"/>
    </source>
</evidence>
<feature type="active site" description="Nucleophile" evidence="1">
    <location>
        <position position="38"/>
    </location>
</feature>
<keyword evidence="2" id="KW-1015">Disulfide bond</keyword>
<dbReference type="AlphaFoldDB" id="A0A841IXF5"/>
<feature type="signal peptide" evidence="3">
    <location>
        <begin position="1"/>
        <end position="26"/>
    </location>
</feature>
<dbReference type="GO" id="GO:0004806">
    <property type="term" value="F:triacylglycerol lipase activity"/>
    <property type="evidence" value="ECO:0007669"/>
    <property type="project" value="TreeGrafter"/>
</dbReference>
<feature type="disulfide bond" evidence="2">
    <location>
        <begin position="129"/>
        <end position="142"/>
    </location>
</feature>
<name>A0A841IXF5_9ACTN</name>
<evidence type="ECO:0000313" key="5">
    <source>
        <dbReference type="EMBL" id="MBB6120908.1"/>
    </source>
</evidence>
<feature type="disulfide bond" evidence="2">
    <location>
        <begin position="56"/>
        <end position="81"/>
    </location>
</feature>
<dbReference type="EMBL" id="JACHJO010000008">
    <property type="protein sequence ID" value="MBB6120908.1"/>
    <property type="molecule type" value="Genomic_DNA"/>
</dbReference>
<dbReference type="InterPro" id="IPR037460">
    <property type="entry name" value="SEST-like"/>
</dbReference>
<evidence type="ECO:0000259" key="4">
    <source>
        <dbReference type="Pfam" id="PF13472"/>
    </source>
</evidence>
<dbReference type="GO" id="GO:0019433">
    <property type="term" value="P:triglyceride catabolic process"/>
    <property type="evidence" value="ECO:0007669"/>
    <property type="project" value="TreeGrafter"/>
</dbReference>
<dbReference type="InterPro" id="IPR013830">
    <property type="entry name" value="SGNH_hydro"/>
</dbReference>
<dbReference type="InterPro" id="IPR036514">
    <property type="entry name" value="SGNH_hydro_sf"/>
</dbReference>
<feature type="disulfide bond" evidence="2">
    <location>
        <begin position="192"/>
        <end position="239"/>
    </location>
</feature>
<dbReference type="Pfam" id="PF13472">
    <property type="entry name" value="Lipase_GDSL_2"/>
    <property type="match status" value="1"/>
</dbReference>
<sequence length="284" mass="29991">MPRTAASLTAAACLIGMSLAASPAEAATFENYVALGDSFTAGPLIPPTAPWSDLRCMRSASNYAQLTADRLGVAEFTDASCSGAVADDFWESQHYGVPPQFDALTPETDLVTVGIGGNDFGFVDVLTECAERSFDNPFGSPCKNSYGDELDQRIEDLRGEISDVYAEVFERSPDATVLSVGYLQILPEGRGCWPVMPIARGDVAYLDQVQSDLNAMLEEEATAAGAVFVDVLERGHDVCQKSSDRWVEGLVPENSAAPVHPNKAGMAAVADRVGETLGVASGAA</sequence>
<feature type="active site" evidence="1">
    <location>
        <position position="260"/>
    </location>
</feature>
<reference evidence="5 6" key="1">
    <citation type="submission" date="2020-08" db="EMBL/GenBank/DDBJ databases">
        <title>Genomic Encyclopedia of Type Strains, Phase III (KMG-III): the genomes of soil and plant-associated and newly described type strains.</title>
        <authorList>
            <person name="Whitman W."/>
        </authorList>
    </citation>
    <scope>NUCLEOTIDE SEQUENCE [LARGE SCALE GENOMIC DNA]</scope>
    <source>
        <strain evidence="5 6">CECT 8712</strain>
    </source>
</reference>
<evidence type="ECO:0000256" key="3">
    <source>
        <dbReference type="SAM" id="SignalP"/>
    </source>
</evidence>
<feature type="domain" description="SGNH hydrolase-type esterase" evidence="4">
    <location>
        <begin position="34"/>
        <end position="268"/>
    </location>
</feature>
<dbReference type="SUPFAM" id="SSF52266">
    <property type="entry name" value="SGNH hydrolase"/>
    <property type="match status" value="1"/>
</dbReference>
<feature type="chain" id="PRO_5032766359" evidence="3">
    <location>
        <begin position="27"/>
        <end position="284"/>
    </location>
</feature>
<dbReference type="PANTHER" id="PTHR37981:SF1">
    <property type="entry name" value="SGNH HYDROLASE-TYPE ESTERASE DOMAIN-CONTAINING PROTEIN"/>
    <property type="match status" value="1"/>
</dbReference>
<accession>A0A841IXF5</accession>
<protein>
    <submittedName>
        <fullName evidence="5">Lysophospholipase L1-like esterase</fullName>
    </submittedName>
</protein>
<dbReference type="PANTHER" id="PTHR37981">
    <property type="entry name" value="LIPASE 2"/>
    <property type="match status" value="1"/>
</dbReference>
<dbReference type="Gene3D" id="3.40.50.1110">
    <property type="entry name" value="SGNH hydrolase"/>
    <property type="match status" value="1"/>
</dbReference>
<keyword evidence="3" id="KW-0732">Signal</keyword>